<feature type="compositionally biased region" description="Basic and acidic residues" evidence="1">
    <location>
        <begin position="1"/>
        <end position="11"/>
    </location>
</feature>
<evidence type="ECO:0000313" key="2">
    <source>
        <dbReference type="EMBL" id="GGF81140.1"/>
    </source>
</evidence>
<dbReference type="EMBL" id="BMCT01000008">
    <property type="protein sequence ID" value="GGF81140.1"/>
    <property type="molecule type" value="Genomic_DNA"/>
</dbReference>
<accession>A0A917CBA6</accession>
<reference evidence="2" key="2">
    <citation type="submission" date="2020-09" db="EMBL/GenBank/DDBJ databases">
        <authorList>
            <person name="Sun Q."/>
            <person name="Sedlacek I."/>
        </authorList>
    </citation>
    <scope>NUCLEOTIDE SEQUENCE</scope>
    <source>
        <strain evidence="2">CCM 7897</strain>
    </source>
</reference>
<organism evidence="2 3">
    <name type="scientific">Azorhizobium oxalatiphilum</name>
    <dbReference type="NCBI Taxonomy" id="980631"/>
    <lineage>
        <taxon>Bacteria</taxon>
        <taxon>Pseudomonadati</taxon>
        <taxon>Pseudomonadota</taxon>
        <taxon>Alphaproteobacteria</taxon>
        <taxon>Hyphomicrobiales</taxon>
        <taxon>Xanthobacteraceae</taxon>
        <taxon>Azorhizobium</taxon>
    </lineage>
</organism>
<name>A0A917CBA6_9HYPH</name>
<evidence type="ECO:0000313" key="3">
    <source>
        <dbReference type="Proteomes" id="UP000606044"/>
    </source>
</evidence>
<evidence type="ECO:0000256" key="1">
    <source>
        <dbReference type="SAM" id="MobiDB-lite"/>
    </source>
</evidence>
<gene>
    <name evidence="2" type="ORF">GCM10007301_46600</name>
</gene>
<keyword evidence="3" id="KW-1185">Reference proteome</keyword>
<comment type="caution">
    <text evidence="2">The sequence shown here is derived from an EMBL/GenBank/DDBJ whole genome shotgun (WGS) entry which is preliminary data.</text>
</comment>
<feature type="region of interest" description="Disordered" evidence="1">
    <location>
        <begin position="55"/>
        <end position="95"/>
    </location>
</feature>
<dbReference type="AlphaFoldDB" id="A0A917CBA6"/>
<protein>
    <submittedName>
        <fullName evidence="2">Uncharacterized protein</fullName>
    </submittedName>
</protein>
<dbReference type="Proteomes" id="UP000606044">
    <property type="component" value="Unassembled WGS sequence"/>
</dbReference>
<feature type="region of interest" description="Disordered" evidence="1">
    <location>
        <begin position="1"/>
        <end position="40"/>
    </location>
</feature>
<sequence>MKDVDAMDRQRTAMPMRFAPSRTRAAARPRVTFSRPDAGRISGRWSASFRACLPSRRSGVPSPMARQSPSPACGEGLGKGHNGPSRMGPLTMTAL</sequence>
<proteinExistence type="predicted"/>
<reference evidence="2" key="1">
    <citation type="journal article" date="2014" name="Int. J. Syst. Evol. Microbiol.">
        <title>Complete genome sequence of Corynebacterium casei LMG S-19264T (=DSM 44701T), isolated from a smear-ripened cheese.</title>
        <authorList>
            <consortium name="US DOE Joint Genome Institute (JGI-PGF)"/>
            <person name="Walter F."/>
            <person name="Albersmeier A."/>
            <person name="Kalinowski J."/>
            <person name="Ruckert C."/>
        </authorList>
    </citation>
    <scope>NUCLEOTIDE SEQUENCE</scope>
    <source>
        <strain evidence="2">CCM 7897</strain>
    </source>
</reference>
<feature type="compositionally biased region" description="Low complexity" evidence="1">
    <location>
        <begin position="17"/>
        <end position="33"/>
    </location>
</feature>